<comment type="similarity">
    <text evidence="2 14">Belongs to the DNA polymerase type-B family.</text>
</comment>
<dbReference type="GO" id="GO:1902975">
    <property type="term" value="P:mitotic DNA replication initiation"/>
    <property type="evidence" value="ECO:0007669"/>
    <property type="project" value="InterPro"/>
</dbReference>
<dbReference type="GO" id="GO:0000166">
    <property type="term" value="F:nucleotide binding"/>
    <property type="evidence" value="ECO:0007669"/>
    <property type="project" value="InterPro"/>
</dbReference>
<proteinExistence type="inferred from homology"/>
<feature type="region of interest" description="Disordered" evidence="15">
    <location>
        <begin position="1"/>
        <end position="22"/>
    </location>
</feature>
<feature type="compositionally biased region" description="Basic and acidic residues" evidence="15">
    <location>
        <begin position="118"/>
        <end position="127"/>
    </location>
</feature>
<dbReference type="GO" id="GO:0008270">
    <property type="term" value="F:zinc ion binding"/>
    <property type="evidence" value="ECO:0007669"/>
    <property type="project" value="UniProtKB-KW"/>
</dbReference>
<keyword evidence="7" id="KW-0863">Zinc-finger</keyword>
<dbReference type="PANTHER" id="PTHR45861">
    <property type="entry name" value="DNA POLYMERASE ALPHA CATALYTIC SUBUNIT"/>
    <property type="match status" value="1"/>
</dbReference>
<comment type="function">
    <text evidence="13">Polymerase alpha in a complex with DNA primase is a replicative polymerase.</text>
</comment>
<dbReference type="GO" id="GO:0006272">
    <property type="term" value="P:leading strand elongation"/>
    <property type="evidence" value="ECO:0007669"/>
    <property type="project" value="TreeGrafter"/>
</dbReference>
<dbReference type="CDD" id="cd05532">
    <property type="entry name" value="POLBc_alpha"/>
    <property type="match status" value="1"/>
</dbReference>
<evidence type="ECO:0000256" key="9">
    <source>
        <dbReference type="ARBA" id="ARBA00022932"/>
    </source>
</evidence>
<feature type="region of interest" description="Disordered" evidence="15">
    <location>
        <begin position="186"/>
        <end position="268"/>
    </location>
</feature>
<feature type="domain" description="DNA-directed DNA polymerase family B exonuclease" evidence="17">
    <location>
        <begin position="539"/>
        <end position="796"/>
    </location>
</feature>
<feature type="domain" description="Zinc finger DNA-directed DNA polymerase family B alpha" evidence="18">
    <location>
        <begin position="1369"/>
        <end position="1583"/>
    </location>
</feature>
<dbReference type="Gene3D" id="2.40.50.730">
    <property type="match status" value="1"/>
</dbReference>
<dbReference type="FunFam" id="1.10.132.60:FF:000004">
    <property type="entry name" value="DNA polymerase"/>
    <property type="match status" value="1"/>
</dbReference>
<evidence type="ECO:0000259" key="17">
    <source>
        <dbReference type="Pfam" id="PF03104"/>
    </source>
</evidence>
<dbReference type="GO" id="GO:0003697">
    <property type="term" value="F:single-stranded DNA binding"/>
    <property type="evidence" value="ECO:0007669"/>
    <property type="project" value="TreeGrafter"/>
</dbReference>
<dbReference type="EMBL" id="JAHRHJ020000007">
    <property type="protein sequence ID" value="KAH9308943.1"/>
    <property type="molecule type" value="Genomic_DNA"/>
</dbReference>
<evidence type="ECO:0000256" key="2">
    <source>
        <dbReference type="ARBA" id="ARBA00005755"/>
    </source>
</evidence>
<evidence type="ECO:0000256" key="7">
    <source>
        <dbReference type="ARBA" id="ARBA00022771"/>
    </source>
</evidence>
<dbReference type="SMART" id="SM00486">
    <property type="entry name" value="POLBc"/>
    <property type="match status" value="1"/>
</dbReference>
<evidence type="ECO:0000256" key="4">
    <source>
        <dbReference type="ARBA" id="ARBA00022695"/>
    </source>
</evidence>
<dbReference type="Pfam" id="PF12254">
    <property type="entry name" value="DNA_pol_alpha_N"/>
    <property type="match status" value="1"/>
</dbReference>
<dbReference type="Gene3D" id="3.30.420.10">
    <property type="entry name" value="Ribonuclease H-like superfamily/Ribonuclease H"/>
    <property type="match status" value="1"/>
</dbReference>
<dbReference type="EC" id="2.7.7.7" evidence="14"/>
<dbReference type="GO" id="GO:0003682">
    <property type="term" value="F:chromatin binding"/>
    <property type="evidence" value="ECO:0007669"/>
    <property type="project" value="TreeGrafter"/>
</dbReference>
<dbReference type="OMA" id="MTKMNVG"/>
<dbReference type="InterPro" id="IPR006172">
    <property type="entry name" value="DNA-dir_DNA_pol_B"/>
</dbReference>
<dbReference type="Gene3D" id="3.90.1600.10">
    <property type="entry name" value="Palm domain of DNA polymerase"/>
    <property type="match status" value="1"/>
</dbReference>
<dbReference type="InterPro" id="IPR017964">
    <property type="entry name" value="DNA-dir_DNA_pol_B_CS"/>
</dbReference>
<keyword evidence="9 14" id="KW-0239">DNA-directed DNA polymerase</keyword>
<sequence>MTVEGSGSRRRNGGAAAAGSESFARSAALQQLKNLRQQGGRRVDGFDLKLEEKIYDTVGEDDYAQLVAKRRAVVKDFVVDDTGLGYYDVGEEEDWEADALPYSSEEEQGASASKKKKMPSENKKKNDGGVSKKASGLSAAAALMGKQRVSSMFTSSSMFRKNNNKDEKLGSKGFSTDSILEDVLAEITPDEADREKRRRRGGAKSTTVVGNVFSNSTQSSPQAISWKRPEFQASEESMQQRLNSESSHGPKSGENGQWHDSRSGITAEPQNSDHVLEEQHVTVEFPNDVTENASCKEDDFNLTKPLQAENFEIVVADNELKAKSEVVKEKIMLNAKIGCENSTSKANSDWQAIWQGCDEKGAKINETLDDQIVSEDGIDLPLESDGMLLFYLIDAYEEAYGAQPGTVYLFGKVKVNHIYVSCCVVVRNMQRCVFAIPVPSVFPDKLLVDLEQASKEGTAEQSSLRKKLQEMASGIKQEISQKLMDLNVTNFSMVPVKRKYAFERRDVPIGEHYVLKLSYPFQDPPLPADSKGNHFSAFFGTHSSALELFLIKKRIRGPAWLSISKASCPPSSSRVSWCKFEVNVESPKDIKVAASVSIPQEIPPLVVAAINLKTVVNDKHNVNEIASVSIVYCHRTKVDYPMPKAEWNKSGMLSHFTILRKLDGGIFPMGFTKDVANKNAKAGSNVLSYESSERALLNRLMIKLHQLDPDVLVGHNISGFDLDVLLHRAQTCKVPSNMWSKIGRLKRSVMPKLSKGNSSSGTGATPGVMTCIAGRLLCDTYLSSRELLKEVSYSLTQLAKNQLSRDRKEIDPVDMPMMYQTSASLLELVECAETDAWLSLGLMFHLSVLPLTRQLTNISGNLWSKTLQGARAQRVEYLLLHEFHARKFIVPDKMSARDKELIASKRKLASSRGVADTGELVDDYGIAEDGAEPFHHGKHKKGPAYLGGLVLEPKKGLYDKYILLLDFNSLYPSIIQEYNVCFTTVERPSDGSIPNLPTCKVPGVLPQLLKNLVGRRRQVKLWLKNTSDPLKFQQLDIQQQALKLTANSMYGCLGFANSRFYAKPLAELITSQGREILQSTVDLVQNSLNLEVIYGDTDSIMIHSGLDDVTDAKMVAGRVIKEVNKIYKCLEIDLDGLYKRMLLLKKKKYAAVKVQFNKDGTTYEVIEQKGLDIVRRDWSLLSKEIGNFCLEQILSGGSCEDVVEAIHNRLQKAQEEMRSGQVELEKYVITKSLTKPPEDYPDSKNQPHVQVALRMKQSGHRIGCSVGDTVPYIICREQGSGEGTTTGIAERARHPDELKRDSGNWMIDIDYYLSQQIHPVVSRLCAPIQGTSPGRLADCLGLESSKFEPKMGSEAVTKDPATAFFGSLLNDGERYHNCEPFLIVCPHCSTCFECPSVTSMINAPEHATSTGDMEQGETVLKISNEATEKYWYLLQCPKCKNTGDPSIISPATLSNQVKRQAEKFIALYYTGMMTCDDDMCKHTTRRLNLRVIGDTERGTVCPNYPRCNGRLVRQYTEVDLYKQLTYFCWLLDVPRILHKLEYDARIPAEKRLAKVRSTIDVAATTIREIRDRCAYGWVKLDNLVVSV</sequence>
<keyword evidence="11" id="KW-0539">Nucleus</keyword>
<dbReference type="NCBIfam" id="TIGR00592">
    <property type="entry name" value="pol2"/>
    <property type="match status" value="1"/>
</dbReference>
<dbReference type="InterPro" id="IPR038256">
    <property type="entry name" value="Pol_alpha_znc_sf"/>
</dbReference>
<comment type="catalytic activity">
    <reaction evidence="12 14">
        <text>DNA(n) + a 2'-deoxyribonucleoside 5'-triphosphate = DNA(n+1) + diphosphate</text>
        <dbReference type="Rhea" id="RHEA:22508"/>
        <dbReference type="Rhea" id="RHEA-COMP:17339"/>
        <dbReference type="Rhea" id="RHEA-COMP:17340"/>
        <dbReference type="ChEBI" id="CHEBI:33019"/>
        <dbReference type="ChEBI" id="CHEBI:61560"/>
        <dbReference type="ChEBI" id="CHEBI:173112"/>
        <dbReference type="EC" id="2.7.7.7"/>
    </reaction>
</comment>
<dbReference type="CDD" id="cd05776">
    <property type="entry name" value="DNA_polB_alpha_exo"/>
    <property type="match status" value="1"/>
</dbReference>
<dbReference type="InterPro" id="IPR045846">
    <property type="entry name" value="POLBc_alpha"/>
</dbReference>
<reference evidence="20 21" key="1">
    <citation type="journal article" date="2021" name="Nat. Plants">
        <title>The Taxus genome provides insights into paclitaxel biosynthesis.</title>
        <authorList>
            <person name="Xiong X."/>
            <person name="Gou J."/>
            <person name="Liao Q."/>
            <person name="Li Y."/>
            <person name="Zhou Q."/>
            <person name="Bi G."/>
            <person name="Li C."/>
            <person name="Du R."/>
            <person name="Wang X."/>
            <person name="Sun T."/>
            <person name="Guo L."/>
            <person name="Liang H."/>
            <person name="Lu P."/>
            <person name="Wu Y."/>
            <person name="Zhang Z."/>
            <person name="Ro D.K."/>
            <person name="Shang Y."/>
            <person name="Huang S."/>
            <person name="Yan J."/>
        </authorList>
    </citation>
    <scope>NUCLEOTIDE SEQUENCE [LARGE SCALE GENOMIC DNA]</scope>
    <source>
        <strain evidence="20">Ta-2019</strain>
    </source>
</reference>
<dbReference type="InterPro" id="IPR006133">
    <property type="entry name" value="DNA-dir_DNA_pol_B_exonuc"/>
</dbReference>
<evidence type="ECO:0000256" key="3">
    <source>
        <dbReference type="ARBA" id="ARBA00022679"/>
    </source>
</evidence>
<evidence type="ECO:0000256" key="6">
    <source>
        <dbReference type="ARBA" id="ARBA00022723"/>
    </source>
</evidence>
<evidence type="ECO:0000256" key="14">
    <source>
        <dbReference type="RuleBase" id="RU000442"/>
    </source>
</evidence>
<dbReference type="InterPro" id="IPR012337">
    <property type="entry name" value="RNaseH-like_sf"/>
</dbReference>
<dbReference type="GO" id="GO:0003688">
    <property type="term" value="F:DNA replication origin binding"/>
    <property type="evidence" value="ECO:0007669"/>
    <property type="project" value="TreeGrafter"/>
</dbReference>
<accession>A0AA38KNY1</accession>
<dbReference type="Pfam" id="PF03104">
    <property type="entry name" value="DNA_pol_B_exo1"/>
    <property type="match status" value="1"/>
</dbReference>
<dbReference type="Proteomes" id="UP000824469">
    <property type="component" value="Unassembled WGS sequence"/>
</dbReference>
<dbReference type="InterPro" id="IPR043502">
    <property type="entry name" value="DNA/RNA_pol_sf"/>
</dbReference>
<keyword evidence="4 14" id="KW-0548">Nucleotidyltransferase</keyword>
<dbReference type="GO" id="GO:0005658">
    <property type="term" value="C:alpha DNA polymerase:primase complex"/>
    <property type="evidence" value="ECO:0007669"/>
    <property type="project" value="TreeGrafter"/>
</dbReference>
<keyword evidence="8" id="KW-0862">Zinc</keyword>
<evidence type="ECO:0000256" key="13">
    <source>
        <dbReference type="ARBA" id="ARBA00054627"/>
    </source>
</evidence>
<evidence type="ECO:0000313" key="20">
    <source>
        <dbReference type="EMBL" id="KAH9308943.1"/>
    </source>
</evidence>
<evidence type="ECO:0000259" key="18">
    <source>
        <dbReference type="Pfam" id="PF08996"/>
    </source>
</evidence>
<dbReference type="InterPro" id="IPR006134">
    <property type="entry name" value="DNA-dir_DNA_pol_B_multi_dom"/>
</dbReference>
<keyword evidence="6" id="KW-0479">Metal-binding</keyword>
<dbReference type="InterPro" id="IPR036397">
    <property type="entry name" value="RNaseH_sf"/>
</dbReference>
<dbReference type="PROSITE" id="PS00116">
    <property type="entry name" value="DNA_POLYMERASE_B"/>
    <property type="match status" value="1"/>
</dbReference>
<dbReference type="InterPro" id="IPR042087">
    <property type="entry name" value="DNA_pol_B_thumb"/>
</dbReference>
<evidence type="ECO:0000256" key="15">
    <source>
        <dbReference type="SAM" id="MobiDB-lite"/>
    </source>
</evidence>
<dbReference type="InterPro" id="IPR024647">
    <property type="entry name" value="DNA_pol_a_cat_su_N"/>
</dbReference>
<keyword evidence="10 14" id="KW-0238">DNA-binding</keyword>
<dbReference type="FunFam" id="3.30.420.10:FF:000043">
    <property type="entry name" value="DNA polymerase"/>
    <property type="match status" value="1"/>
</dbReference>
<feature type="domain" description="DNA-directed DNA polymerase family B multifunctional" evidence="16">
    <location>
        <begin position="862"/>
        <end position="1328"/>
    </location>
</feature>
<feature type="region of interest" description="Disordered" evidence="15">
    <location>
        <begin position="97"/>
        <end position="137"/>
    </location>
</feature>
<feature type="compositionally biased region" description="Low complexity" evidence="15">
    <location>
        <begin position="128"/>
        <end position="137"/>
    </location>
</feature>
<keyword evidence="3 14" id="KW-0808">Transferase</keyword>
<evidence type="ECO:0000313" key="21">
    <source>
        <dbReference type="Proteomes" id="UP000824469"/>
    </source>
</evidence>
<protein>
    <recommendedName>
        <fullName evidence="14">DNA polymerase</fullName>
        <ecNumber evidence="14">2.7.7.7</ecNumber>
    </recommendedName>
</protein>
<dbReference type="GO" id="GO:0003887">
    <property type="term" value="F:DNA-directed DNA polymerase activity"/>
    <property type="evidence" value="ECO:0007669"/>
    <property type="project" value="UniProtKB-KW"/>
</dbReference>
<organism evidence="20 21">
    <name type="scientific">Taxus chinensis</name>
    <name type="common">Chinese yew</name>
    <name type="synonym">Taxus wallichiana var. chinensis</name>
    <dbReference type="NCBI Taxonomy" id="29808"/>
    <lineage>
        <taxon>Eukaryota</taxon>
        <taxon>Viridiplantae</taxon>
        <taxon>Streptophyta</taxon>
        <taxon>Embryophyta</taxon>
        <taxon>Tracheophyta</taxon>
        <taxon>Spermatophyta</taxon>
        <taxon>Pinopsida</taxon>
        <taxon>Pinidae</taxon>
        <taxon>Conifers II</taxon>
        <taxon>Cupressales</taxon>
        <taxon>Taxaceae</taxon>
        <taxon>Taxus</taxon>
    </lineage>
</organism>
<name>A0AA38KNY1_TAXCH</name>
<comment type="subcellular location">
    <subcellularLocation>
        <location evidence="1">Nucleus</location>
    </subcellularLocation>
</comment>
<dbReference type="FunFam" id="1.10.287.690:FF:000004">
    <property type="entry name" value="DNA polymerase"/>
    <property type="match status" value="1"/>
</dbReference>
<dbReference type="Pfam" id="PF00136">
    <property type="entry name" value="DNA_pol_B"/>
    <property type="match status" value="1"/>
</dbReference>
<dbReference type="SUPFAM" id="SSF53098">
    <property type="entry name" value="Ribonuclease H-like"/>
    <property type="match status" value="1"/>
</dbReference>
<gene>
    <name evidence="20" type="ORF">KI387_036854</name>
</gene>
<feature type="domain" description="DNA polymerase alpha catalytic subunit N-terminal" evidence="19">
    <location>
        <begin position="29"/>
        <end position="96"/>
    </location>
</feature>
<evidence type="ECO:0000256" key="8">
    <source>
        <dbReference type="ARBA" id="ARBA00022833"/>
    </source>
</evidence>
<dbReference type="Gene3D" id="1.10.287.690">
    <property type="entry name" value="Helix hairpin bin"/>
    <property type="match status" value="1"/>
</dbReference>
<feature type="compositionally biased region" description="Low complexity" evidence="15">
    <location>
        <begin position="13"/>
        <end position="22"/>
    </location>
</feature>
<feature type="region of interest" description="Disordered" evidence="15">
    <location>
        <begin position="153"/>
        <end position="174"/>
    </location>
</feature>
<dbReference type="Gene3D" id="3.30.70.2820">
    <property type="match status" value="1"/>
</dbReference>
<evidence type="ECO:0000256" key="11">
    <source>
        <dbReference type="ARBA" id="ARBA00023242"/>
    </source>
</evidence>
<dbReference type="Gene3D" id="1.10.3200.20">
    <property type="entry name" value="DNA Polymerase alpha, zinc finger"/>
    <property type="match status" value="1"/>
</dbReference>
<dbReference type="Gene3D" id="1.10.132.60">
    <property type="entry name" value="DNA polymerase family B, C-terminal domain"/>
    <property type="match status" value="1"/>
</dbReference>
<feature type="compositionally biased region" description="Polar residues" evidence="15">
    <location>
        <begin position="204"/>
        <end position="223"/>
    </location>
</feature>
<evidence type="ECO:0000256" key="1">
    <source>
        <dbReference type="ARBA" id="ARBA00004123"/>
    </source>
</evidence>
<evidence type="ECO:0000256" key="5">
    <source>
        <dbReference type="ARBA" id="ARBA00022705"/>
    </source>
</evidence>
<evidence type="ECO:0000259" key="16">
    <source>
        <dbReference type="Pfam" id="PF00136"/>
    </source>
</evidence>
<dbReference type="GO" id="GO:0006273">
    <property type="term" value="P:lagging strand elongation"/>
    <property type="evidence" value="ECO:0007669"/>
    <property type="project" value="TreeGrafter"/>
</dbReference>
<feature type="compositionally biased region" description="Polar residues" evidence="15">
    <location>
        <begin position="234"/>
        <end position="249"/>
    </location>
</feature>
<dbReference type="SUPFAM" id="SSF56672">
    <property type="entry name" value="DNA/RNA polymerases"/>
    <property type="match status" value="1"/>
</dbReference>
<dbReference type="PANTHER" id="PTHR45861:SF1">
    <property type="entry name" value="DNA POLYMERASE ALPHA CATALYTIC SUBUNIT"/>
    <property type="match status" value="1"/>
</dbReference>
<evidence type="ECO:0000259" key="19">
    <source>
        <dbReference type="Pfam" id="PF12254"/>
    </source>
</evidence>
<dbReference type="InterPro" id="IPR015088">
    <property type="entry name" value="Znf_DNA-dir_DNA_pol_B_alpha"/>
</dbReference>
<dbReference type="InterPro" id="IPR023211">
    <property type="entry name" value="DNA_pol_palm_dom_sf"/>
</dbReference>
<evidence type="ECO:0000256" key="10">
    <source>
        <dbReference type="ARBA" id="ARBA00023125"/>
    </source>
</evidence>
<keyword evidence="21" id="KW-1185">Reference proteome</keyword>
<keyword evidence="5 14" id="KW-0235">DNA replication</keyword>
<dbReference type="Pfam" id="PF08996">
    <property type="entry name" value="zf-DNA_Pol"/>
    <property type="match status" value="1"/>
</dbReference>
<evidence type="ECO:0000256" key="12">
    <source>
        <dbReference type="ARBA" id="ARBA00049244"/>
    </source>
</evidence>
<dbReference type="FunFam" id="1.10.3200.20:FF:000003">
    <property type="entry name" value="DNA polymerase"/>
    <property type="match status" value="1"/>
</dbReference>
<dbReference type="PRINTS" id="PR00106">
    <property type="entry name" value="DNAPOLB"/>
</dbReference>
<comment type="caution">
    <text evidence="20">The sequence shown here is derived from an EMBL/GenBank/DDBJ whole genome shotgun (WGS) entry which is preliminary data.</text>
</comment>